<comment type="caution">
    <text evidence="1">The sequence shown here is derived from an EMBL/GenBank/DDBJ whole genome shotgun (WGS) entry which is preliminary data.</text>
</comment>
<keyword evidence="2" id="KW-1185">Reference proteome</keyword>
<accession>A0A2P8DY08</accession>
<dbReference type="Gene3D" id="3.90.25.10">
    <property type="entry name" value="UDP-galactose 4-epimerase, domain 1"/>
    <property type="match status" value="1"/>
</dbReference>
<dbReference type="SUPFAM" id="SSF51735">
    <property type="entry name" value="NAD(P)-binding Rossmann-fold domains"/>
    <property type="match status" value="1"/>
</dbReference>
<protein>
    <recommendedName>
        <fullName evidence="3">NmrA-like family protein</fullName>
    </recommendedName>
</protein>
<dbReference type="PANTHER" id="PTHR43162:SF1">
    <property type="entry name" value="PRESTALK A DIFFERENTIATION PROTEIN A"/>
    <property type="match status" value="1"/>
</dbReference>
<dbReference type="AlphaFoldDB" id="A0A2P8DY08"/>
<gene>
    <name evidence="1" type="ORF">CLV30_11151</name>
</gene>
<evidence type="ECO:0000313" key="2">
    <source>
        <dbReference type="Proteomes" id="UP000243528"/>
    </source>
</evidence>
<name>A0A2P8DY08_9ACTN</name>
<proteinExistence type="predicted"/>
<dbReference type="InterPro" id="IPR036291">
    <property type="entry name" value="NAD(P)-bd_dom_sf"/>
</dbReference>
<evidence type="ECO:0000313" key="1">
    <source>
        <dbReference type="EMBL" id="PSL02096.1"/>
    </source>
</evidence>
<evidence type="ECO:0008006" key="3">
    <source>
        <dbReference type="Google" id="ProtNLM"/>
    </source>
</evidence>
<dbReference type="PANTHER" id="PTHR43162">
    <property type="match status" value="1"/>
</dbReference>
<sequence>MTLRVPAGDGRISLVSREDAGRCLAILATSAPTGLHHDITGPAALSMDAVADVVTRTSPEPVRYVDVEPRTHVAELANSGADAWWTQAFSTMFASVREQRWDTVSDEVRRITGTAPLSLADVLDSSARV</sequence>
<dbReference type="InterPro" id="IPR051604">
    <property type="entry name" value="Ergot_Alk_Oxidoreductase"/>
</dbReference>
<dbReference type="Proteomes" id="UP000243528">
    <property type="component" value="Unassembled WGS sequence"/>
</dbReference>
<organism evidence="1 2">
    <name type="scientific">Haloactinopolyspora alba</name>
    <dbReference type="NCBI Taxonomy" id="648780"/>
    <lineage>
        <taxon>Bacteria</taxon>
        <taxon>Bacillati</taxon>
        <taxon>Actinomycetota</taxon>
        <taxon>Actinomycetes</taxon>
        <taxon>Jiangellales</taxon>
        <taxon>Jiangellaceae</taxon>
        <taxon>Haloactinopolyspora</taxon>
    </lineage>
</organism>
<reference evidence="1 2" key="1">
    <citation type="submission" date="2018-03" db="EMBL/GenBank/DDBJ databases">
        <title>Genomic Encyclopedia of Archaeal and Bacterial Type Strains, Phase II (KMG-II): from individual species to whole genera.</title>
        <authorList>
            <person name="Goeker M."/>
        </authorList>
    </citation>
    <scope>NUCLEOTIDE SEQUENCE [LARGE SCALE GENOMIC DNA]</scope>
    <source>
        <strain evidence="1 2">DSM 45211</strain>
    </source>
</reference>
<dbReference type="Gene3D" id="3.40.50.720">
    <property type="entry name" value="NAD(P)-binding Rossmann-like Domain"/>
    <property type="match status" value="1"/>
</dbReference>
<dbReference type="EMBL" id="PYGE01000011">
    <property type="protein sequence ID" value="PSL02096.1"/>
    <property type="molecule type" value="Genomic_DNA"/>
</dbReference>